<dbReference type="EMBL" id="JANBPK010001043">
    <property type="protein sequence ID" value="KAJ2926870.1"/>
    <property type="molecule type" value="Genomic_DNA"/>
</dbReference>
<feature type="non-terminal residue" evidence="2">
    <location>
        <position position="1"/>
    </location>
</feature>
<evidence type="ECO:0000313" key="3">
    <source>
        <dbReference type="Proteomes" id="UP001140091"/>
    </source>
</evidence>
<evidence type="ECO:0000256" key="1">
    <source>
        <dbReference type="SAM" id="MobiDB-lite"/>
    </source>
</evidence>
<comment type="caution">
    <text evidence="2">The sequence shown here is derived from an EMBL/GenBank/DDBJ whole genome shotgun (WGS) entry which is preliminary data.</text>
</comment>
<feature type="compositionally biased region" description="Basic residues" evidence="1">
    <location>
        <begin position="1"/>
        <end position="11"/>
    </location>
</feature>
<organism evidence="2 3">
    <name type="scientific">Candolleomyces eurysporus</name>
    <dbReference type="NCBI Taxonomy" id="2828524"/>
    <lineage>
        <taxon>Eukaryota</taxon>
        <taxon>Fungi</taxon>
        <taxon>Dikarya</taxon>
        <taxon>Basidiomycota</taxon>
        <taxon>Agaricomycotina</taxon>
        <taxon>Agaricomycetes</taxon>
        <taxon>Agaricomycetidae</taxon>
        <taxon>Agaricales</taxon>
        <taxon>Agaricineae</taxon>
        <taxon>Psathyrellaceae</taxon>
        <taxon>Candolleomyces</taxon>
    </lineage>
</organism>
<feature type="region of interest" description="Disordered" evidence="1">
    <location>
        <begin position="1"/>
        <end position="40"/>
    </location>
</feature>
<evidence type="ECO:0000313" key="2">
    <source>
        <dbReference type="EMBL" id="KAJ2926870.1"/>
    </source>
</evidence>
<feature type="compositionally biased region" description="Low complexity" evidence="1">
    <location>
        <begin position="15"/>
        <end position="31"/>
    </location>
</feature>
<accession>A0A9W8MCF1</accession>
<name>A0A9W8MCF1_9AGAR</name>
<gene>
    <name evidence="2" type="ORF">H1R20_g10228</name>
</gene>
<dbReference type="OrthoDB" id="3205170at2759"/>
<dbReference type="Proteomes" id="UP001140091">
    <property type="component" value="Unassembled WGS sequence"/>
</dbReference>
<reference evidence="2" key="1">
    <citation type="submission" date="2022-06" db="EMBL/GenBank/DDBJ databases">
        <title>Genome Sequence of Candolleomyces eurysporus.</title>
        <authorList>
            <person name="Buettner E."/>
        </authorList>
    </citation>
    <scope>NUCLEOTIDE SEQUENCE</scope>
    <source>
        <strain evidence="2">VTCC 930004</strain>
    </source>
</reference>
<sequence>MPSTRRNRTRPLLKASSAPYIASSSSSPLRPGSEESDDISIIDVNNHKVVSWQDLRRHDSNSSELDDPMDYKFQDQILAADYYQVQFGTNGKLRKYFAPLNGEMKPDDRHIRELLLAGGWISSSDSYELGTRSE</sequence>
<keyword evidence="3" id="KW-1185">Reference proteome</keyword>
<protein>
    <submittedName>
        <fullName evidence="2">Uncharacterized protein</fullName>
    </submittedName>
</protein>
<proteinExistence type="predicted"/>
<dbReference type="AlphaFoldDB" id="A0A9W8MCF1"/>